<protein>
    <recommendedName>
        <fullName evidence="3">RNA ligase domain-containing protein</fullName>
    </recommendedName>
</protein>
<proteinExistence type="predicted"/>
<dbReference type="GO" id="GO:0000302">
    <property type="term" value="P:response to reactive oxygen species"/>
    <property type="evidence" value="ECO:0007669"/>
    <property type="project" value="InterPro"/>
</dbReference>
<comment type="caution">
    <text evidence="1">The sequence shown here is derived from an EMBL/GenBank/DDBJ whole genome shotgun (WGS) entry which is preliminary data.</text>
</comment>
<gene>
    <name evidence="1" type="ORF">DMB68_01505</name>
</gene>
<dbReference type="GO" id="GO:0003972">
    <property type="term" value="F:RNA ligase (ATP) activity"/>
    <property type="evidence" value="ECO:0007669"/>
    <property type="project" value="InterPro"/>
</dbReference>
<organism evidence="1 2">
    <name type="scientific">Flavobacterium hydrophilum</name>
    <dbReference type="NCBI Taxonomy" id="2211445"/>
    <lineage>
        <taxon>Bacteria</taxon>
        <taxon>Pseudomonadati</taxon>
        <taxon>Bacteroidota</taxon>
        <taxon>Flavobacteriia</taxon>
        <taxon>Flavobacteriales</taxon>
        <taxon>Flavobacteriaceae</taxon>
        <taxon>Flavobacterium</taxon>
    </lineage>
</organism>
<evidence type="ECO:0008006" key="3">
    <source>
        <dbReference type="Google" id="ProtNLM"/>
    </source>
</evidence>
<dbReference type="EMBL" id="QJHL01000001">
    <property type="protein sequence ID" value="PXY45894.1"/>
    <property type="molecule type" value="Genomic_DNA"/>
</dbReference>
<evidence type="ECO:0000313" key="2">
    <source>
        <dbReference type="Proteomes" id="UP000247681"/>
    </source>
</evidence>
<dbReference type="Proteomes" id="UP000247681">
    <property type="component" value="Unassembled WGS sequence"/>
</dbReference>
<dbReference type="AlphaFoldDB" id="A0A2V4CJ28"/>
<reference evidence="1 2" key="1">
    <citation type="submission" date="2018-05" db="EMBL/GenBank/DDBJ databases">
        <title>Flavobacterium sp. strain IMCC34758, incomplete genome.</title>
        <authorList>
            <person name="Joung Y."/>
        </authorList>
    </citation>
    <scope>NUCLEOTIDE SEQUENCE [LARGE SCALE GENOMIC DNA]</scope>
    <source>
        <strain evidence="1 2">IMCC34758</strain>
    </source>
</reference>
<evidence type="ECO:0000313" key="1">
    <source>
        <dbReference type="EMBL" id="PXY45894.1"/>
    </source>
</evidence>
<dbReference type="RefSeq" id="WP_110344914.1">
    <property type="nucleotide sequence ID" value="NZ_QJHL01000001.1"/>
</dbReference>
<accession>A0A2V4CJ28</accession>
<dbReference type="OrthoDB" id="7062283at2"/>
<dbReference type="InterPro" id="IPR041211">
    <property type="entry name" value="RLIG1"/>
</dbReference>
<dbReference type="Pfam" id="PF17720">
    <property type="entry name" value="RLIG1"/>
    <property type="match status" value="1"/>
</dbReference>
<keyword evidence="2" id="KW-1185">Reference proteome</keyword>
<sequence>MKKISTLFAKNPTDLGRVINKINIESNWVFDGDAIATRKFDGTSAAIIGGEIFKRFDAKKGRQIPDGAIPCQEADPISGHHPHWLKCDRSKSEDKHFFEAFDRLENKADATYELCGPKVQGNPEKFEKHTLVKHGSEIIDLENVAFEDLKIFLMNDETDMEGIVFHHKSDGRMCKLRKSDFGVKRLEMVLNE</sequence>
<name>A0A2V4CJ28_9FLAO</name>